<dbReference type="AlphaFoldDB" id="A0A4V1L675"/>
<evidence type="ECO:0000313" key="2">
    <source>
        <dbReference type="Proteomes" id="UP000289437"/>
    </source>
</evidence>
<keyword evidence="2" id="KW-1185">Reference proteome</keyword>
<gene>
    <name evidence="1" type="ORF">GRAN_1594</name>
</gene>
<organism evidence="1 2">
    <name type="scientific">Granulicella sibirica</name>
    <dbReference type="NCBI Taxonomy" id="2479048"/>
    <lineage>
        <taxon>Bacteria</taxon>
        <taxon>Pseudomonadati</taxon>
        <taxon>Acidobacteriota</taxon>
        <taxon>Terriglobia</taxon>
        <taxon>Terriglobales</taxon>
        <taxon>Acidobacteriaceae</taxon>
        <taxon>Granulicella</taxon>
    </lineage>
</organism>
<proteinExistence type="predicted"/>
<evidence type="ECO:0000313" key="1">
    <source>
        <dbReference type="EMBL" id="RXH58284.1"/>
    </source>
</evidence>
<name>A0A4V1L675_9BACT</name>
<sequence>MATTTILFATDEVVPTPSVSSVHVVSGDGIHLAIEGDGTAVLYFSADLAKILSPAPESTFVLSGTTEVTYTFTSSEEGMYQILVSGENEGKPHFTAPASSYLEITRMLSSGDAGLPIPFGGSRGNNAKTVKP</sequence>
<dbReference type="Proteomes" id="UP000289437">
    <property type="component" value="Unassembled WGS sequence"/>
</dbReference>
<dbReference type="RefSeq" id="WP_128912304.1">
    <property type="nucleotide sequence ID" value="NZ_RDSM01000001.1"/>
</dbReference>
<comment type="caution">
    <text evidence="1">The sequence shown here is derived from an EMBL/GenBank/DDBJ whole genome shotgun (WGS) entry which is preliminary data.</text>
</comment>
<reference evidence="2" key="2">
    <citation type="submission" date="2019-02" db="EMBL/GenBank/DDBJ databases">
        <title>Granulicella sibirica sp. nov., a psychrotolerant acidobacterium isolated from an organic soil layer in forested tundra, West Siberia.</title>
        <authorList>
            <person name="Oshkin I.Y."/>
            <person name="Kulichevskaya I.S."/>
            <person name="Rijpstra W.I.C."/>
            <person name="Sinninghe Damste J.S."/>
            <person name="Rakitin A.L."/>
            <person name="Ravin N.V."/>
            <person name="Dedysh S.N."/>
        </authorList>
    </citation>
    <scope>NUCLEOTIDE SEQUENCE [LARGE SCALE GENOMIC DNA]</scope>
    <source>
        <strain evidence="2">AF10</strain>
    </source>
</reference>
<protein>
    <submittedName>
        <fullName evidence="1">Uncharacterized protein</fullName>
    </submittedName>
</protein>
<reference evidence="1 2" key="1">
    <citation type="submission" date="2018-11" db="EMBL/GenBank/DDBJ databases">
        <authorList>
            <person name="Mardanov A.V."/>
            <person name="Ravin N.V."/>
            <person name="Dedysh S.N."/>
        </authorList>
    </citation>
    <scope>NUCLEOTIDE SEQUENCE [LARGE SCALE GENOMIC DNA]</scope>
    <source>
        <strain evidence="1 2">AF10</strain>
    </source>
</reference>
<dbReference type="EMBL" id="RDSM01000001">
    <property type="protein sequence ID" value="RXH58284.1"/>
    <property type="molecule type" value="Genomic_DNA"/>
</dbReference>
<accession>A0A4V1L675</accession>